<dbReference type="SUPFAM" id="SSF57667">
    <property type="entry name" value="beta-beta-alpha zinc fingers"/>
    <property type="match status" value="1"/>
</dbReference>
<dbReference type="AlphaFoldDB" id="A0A7R9P0M6"/>
<protein>
    <recommendedName>
        <fullName evidence="2">C2H2-type domain-containing protein</fullName>
    </recommendedName>
</protein>
<evidence type="ECO:0008006" key="2">
    <source>
        <dbReference type="Google" id="ProtNLM"/>
    </source>
</evidence>
<dbReference type="EMBL" id="OE007856">
    <property type="protein sequence ID" value="CAD7463362.1"/>
    <property type="molecule type" value="Genomic_DNA"/>
</dbReference>
<sequence>MSQTTEDREIEHCDVLAGIDNCSAKKDLNQHLKLHSGIKRYKRDTCVNYFNLKCRFKKHYRVHCGKSSLSESNIKCPQNSVKGRRLILCEVCGLWFDKKVILICTSMFTLKINYSSVNFVENV</sequence>
<name>A0A7R9P0M6_9NEOP</name>
<dbReference type="InterPro" id="IPR036236">
    <property type="entry name" value="Znf_C2H2_sf"/>
</dbReference>
<accession>A0A7R9P0M6</accession>
<proteinExistence type="predicted"/>
<dbReference type="Gene3D" id="3.30.160.60">
    <property type="entry name" value="Classic Zinc Finger"/>
    <property type="match status" value="1"/>
</dbReference>
<reference evidence="1" key="1">
    <citation type="submission" date="2020-11" db="EMBL/GenBank/DDBJ databases">
        <authorList>
            <person name="Tran Van P."/>
        </authorList>
    </citation>
    <scope>NUCLEOTIDE SEQUENCE</scope>
</reference>
<organism evidence="1">
    <name type="scientific">Timema tahoe</name>
    <dbReference type="NCBI Taxonomy" id="61484"/>
    <lineage>
        <taxon>Eukaryota</taxon>
        <taxon>Metazoa</taxon>
        <taxon>Ecdysozoa</taxon>
        <taxon>Arthropoda</taxon>
        <taxon>Hexapoda</taxon>
        <taxon>Insecta</taxon>
        <taxon>Pterygota</taxon>
        <taxon>Neoptera</taxon>
        <taxon>Polyneoptera</taxon>
        <taxon>Phasmatodea</taxon>
        <taxon>Timematodea</taxon>
        <taxon>Timematoidea</taxon>
        <taxon>Timematidae</taxon>
        <taxon>Timema</taxon>
    </lineage>
</organism>
<evidence type="ECO:0000313" key="1">
    <source>
        <dbReference type="EMBL" id="CAD7463362.1"/>
    </source>
</evidence>
<gene>
    <name evidence="1" type="ORF">TTEB3V08_LOCUS11248</name>
</gene>